<name>A0A835UKY4_VANPL</name>
<keyword evidence="1" id="KW-0732">Signal</keyword>
<reference evidence="2 3" key="1">
    <citation type="journal article" date="2020" name="Nat. Food">
        <title>A phased Vanilla planifolia genome enables genetic improvement of flavour and production.</title>
        <authorList>
            <person name="Hasing T."/>
            <person name="Tang H."/>
            <person name="Brym M."/>
            <person name="Khazi F."/>
            <person name="Huang T."/>
            <person name="Chambers A.H."/>
        </authorList>
    </citation>
    <scope>NUCLEOTIDE SEQUENCE [LARGE SCALE GENOMIC DNA]</scope>
    <source>
        <tissue evidence="2">Leaf</tissue>
    </source>
</reference>
<proteinExistence type="predicted"/>
<dbReference type="AlphaFoldDB" id="A0A835UKY4"/>
<feature type="signal peptide" evidence="1">
    <location>
        <begin position="1"/>
        <end position="18"/>
    </location>
</feature>
<protein>
    <recommendedName>
        <fullName evidence="4">Secreted protein</fullName>
    </recommendedName>
</protein>
<sequence>MAHRSGVLHRLPLHLLFARVLLFFQSLMLHSPFASKSIEACQRLHGLEFKSGLGSFVKVEVKKN</sequence>
<organism evidence="2 3">
    <name type="scientific">Vanilla planifolia</name>
    <name type="common">Vanilla</name>
    <dbReference type="NCBI Taxonomy" id="51239"/>
    <lineage>
        <taxon>Eukaryota</taxon>
        <taxon>Viridiplantae</taxon>
        <taxon>Streptophyta</taxon>
        <taxon>Embryophyta</taxon>
        <taxon>Tracheophyta</taxon>
        <taxon>Spermatophyta</taxon>
        <taxon>Magnoliopsida</taxon>
        <taxon>Liliopsida</taxon>
        <taxon>Asparagales</taxon>
        <taxon>Orchidaceae</taxon>
        <taxon>Vanilloideae</taxon>
        <taxon>Vanilleae</taxon>
        <taxon>Vanilla</taxon>
    </lineage>
</organism>
<evidence type="ECO:0008006" key="4">
    <source>
        <dbReference type="Google" id="ProtNLM"/>
    </source>
</evidence>
<comment type="caution">
    <text evidence="2">The sequence shown here is derived from an EMBL/GenBank/DDBJ whole genome shotgun (WGS) entry which is preliminary data.</text>
</comment>
<dbReference type="EMBL" id="JADCNM010000010">
    <property type="protein sequence ID" value="KAG0465278.1"/>
    <property type="molecule type" value="Genomic_DNA"/>
</dbReference>
<accession>A0A835UKY4</accession>
<evidence type="ECO:0000313" key="3">
    <source>
        <dbReference type="Proteomes" id="UP000639772"/>
    </source>
</evidence>
<feature type="chain" id="PRO_5033036192" description="Secreted protein" evidence="1">
    <location>
        <begin position="19"/>
        <end position="64"/>
    </location>
</feature>
<gene>
    <name evidence="2" type="ORF">HPP92_019442</name>
</gene>
<dbReference type="Proteomes" id="UP000639772">
    <property type="component" value="Chromosome 10"/>
</dbReference>
<evidence type="ECO:0000313" key="2">
    <source>
        <dbReference type="EMBL" id="KAG0465278.1"/>
    </source>
</evidence>
<evidence type="ECO:0000256" key="1">
    <source>
        <dbReference type="SAM" id="SignalP"/>
    </source>
</evidence>